<dbReference type="EMBL" id="MN740695">
    <property type="protein sequence ID" value="QHU08143.1"/>
    <property type="molecule type" value="Genomic_DNA"/>
</dbReference>
<dbReference type="AlphaFoldDB" id="A0A6C0JS02"/>
<reference evidence="1" key="1">
    <citation type="journal article" date="2020" name="Nature">
        <title>Giant virus diversity and host interactions through global metagenomics.</title>
        <authorList>
            <person name="Schulz F."/>
            <person name="Roux S."/>
            <person name="Paez-Espino D."/>
            <person name="Jungbluth S."/>
            <person name="Walsh D.A."/>
            <person name="Denef V.J."/>
            <person name="McMahon K.D."/>
            <person name="Konstantinidis K.T."/>
            <person name="Eloe-Fadrosh E.A."/>
            <person name="Kyrpides N.C."/>
            <person name="Woyke T."/>
        </authorList>
    </citation>
    <scope>NUCLEOTIDE SEQUENCE</scope>
    <source>
        <strain evidence="1">GVMAG-S-1062768-28</strain>
    </source>
</reference>
<sequence>MKNRKPLRFSKTMQVYNVFIDDKDFGEMEFGVFDNVGMLVKEMKKTTKRRLSDKKYVIKYSADYEDQTKNTVQSLTLPISNIEELQNGDTVNIKVYYREINAEGNYKNYNYFRIKKVTLNKVF</sequence>
<proteinExistence type="predicted"/>
<evidence type="ECO:0000313" key="1">
    <source>
        <dbReference type="EMBL" id="QHU08143.1"/>
    </source>
</evidence>
<protein>
    <submittedName>
        <fullName evidence="1">Uncharacterized protein</fullName>
    </submittedName>
</protein>
<accession>A0A6C0JS02</accession>
<name>A0A6C0JS02_9ZZZZ</name>
<organism evidence="1">
    <name type="scientific">viral metagenome</name>
    <dbReference type="NCBI Taxonomy" id="1070528"/>
    <lineage>
        <taxon>unclassified sequences</taxon>
        <taxon>metagenomes</taxon>
        <taxon>organismal metagenomes</taxon>
    </lineage>
</organism>